<evidence type="ECO:0000313" key="2">
    <source>
        <dbReference type="Proteomes" id="UP000770661"/>
    </source>
</evidence>
<accession>A0A8J4XNS0</accession>
<dbReference type="Proteomes" id="UP000770661">
    <property type="component" value="Unassembled WGS sequence"/>
</dbReference>
<organism evidence="1 2">
    <name type="scientific">Chionoecetes opilio</name>
    <name type="common">Atlantic snow crab</name>
    <name type="synonym">Cancer opilio</name>
    <dbReference type="NCBI Taxonomy" id="41210"/>
    <lineage>
        <taxon>Eukaryota</taxon>
        <taxon>Metazoa</taxon>
        <taxon>Ecdysozoa</taxon>
        <taxon>Arthropoda</taxon>
        <taxon>Crustacea</taxon>
        <taxon>Multicrustacea</taxon>
        <taxon>Malacostraca</taxon>
        <taxon>Eumalacostraca</taxon>
        <taxon>Eucarida</taxon>
        <taxon>Decapoda</taxon>
        <taxon>Pleocyemata</taxon>
        <taxon>Brachyura</taxon>
        <taxon>Eubrachyura</taxon>
        <taxon>Majoidea</taxon>
        <taxon>Majidae</taxon>
        <taxon>Chionoecetes</taxon>
    </lineage>
</organism>
<proteinExistence type="predicted"/>
<name>A0A8J4XNS0_CHIOP</name>
<dbReference type="AlphaFoldDB" id="A0A8J4XNS0"/>
<gene>
    <name evidence="1" type="ORF">GWK47_021952</name>
</gene>
<sequence length="227" mass="24989">MNVNNDSDDPIQAAGVTGSCQVKDCRVQPSSPCTRGYRGEENIPSCRRLPQFRQVIHWPPCTHEARTRPANIRLRGKGEAAAVMVTAEGAGTRLSRAASFREADWTGLERATLGQASEQDQVGPVWGELAHAHYSQRGRRPGFSRRLLVGPGLGAHARYCQWSGRGGEAADFFEHIKKNQDGSGRLSQDGMCRDTVVLQTLSYVPRRDQVGHDGSWRDENVFCDGLS</sequence>
<protein>
    <submittedName>
        <fullName evidence="1">Uncharacterized protein</fullName>
    </submittedName>
</protein>
<dbReference type="EMBL" id="JACEEZ010023855">
    <property type="protein sequence ID" value="KAG0710842.1"/>
    <property type="molecule type" value="Genomic_DNA"/>
</dbReference>
<evidence type="ECO:0000313" key="1">
    <source>
        <dbReference type="EMBL" id="KAG0710842.1"/>
    </source>
</evidence>
<comment type="caution">
    <text evidence="1">The sequence shown here is derived from an EMBL/GenBank/DDBJ whole genome shotgun (WGS) entry which is preliminary data.</text>
</comment>
<keyword evidence="2" id="KW-1185">Reference proteome</keyword>
<reference evidence="1" key="1">
    <citation type="submission" date="2020-07" db="EMBL/GenBank/DDBJ databases">
        <title>The High-quality genome of the commercially important snow crab, Chionoecetes opilio.</title>
        <authorList>
            <person name="Jeong J.-H."/>
            <person name="Ryu S."/>
        </authorList>
    </citation>
    <scope>NUCLEOTIDE SEQUENCE</scope>
    <source>
        <strain evidence="1">MADBK_172401_WGS</strain>
        <tissue evidence="1">Digestive gland</tissue>
    </source>
</reference>